<evidence type="ECO:0000313" key="1">
    <source>
        <dbReference type="EMBL" id="CAG8627615.1"/>
    </source>
</evidence>
<organism evidence="1 2">
    <name type="scientific">Dentiscutata erythropus</name>
    <dbReference type="NCBI Taxonomy" id="1348616"/>
    <lineage>
        <taxon>Eukaryota</taxon>
        <taxon>Fungi</taxon>
        <taxon>Fungi incertae sedis</taxon>
        <taxon>Mucoromycota</taxon>
        <taxon>Glomeromycotina</taxon>
        <taxon>Glomeromycetes</taxon>
        <taxon>Diversisporales</taxon>
        <taxon>Gigasporaceae</taxon>
        <taxon>Dentiscutata</taxon>
    </lineage>
</organism>
<protein>
    <submittedName>
        <fullName evidence="1">24535_t:CDS:1</fullName>
    </submittedName>
</protein>
<dbReference type="AlphaFoldDB" id="A0A9N9GUK5"/>
<sequence length="145" mass="16416">MILRSNNIPQNEEDLDLGKITKQNTDRNKEYRCELDVVVVRKNIPKPPTNSHIPVLKQRSGKETETINFEEKAENSVEKHVRWDDVNLVQVSSPLVKHSPISAKEKRNPPIDSLGNVLNADASLTPIVKRGVKVTVKQVKYKGED</sequence>
<evidence type="ECO:0000313" key="2">
    <source>
        <dbReference type="Proteomes" id="UP000789405"/>
    </source>
</evidence>
<comment type="caution">
    <text evidence="1">The sequence shown here is derived from an EMBL/GenBank/DDBJ whole genome shotgun (WGS) entry which is preliminary data.</text>
</comment>
<dbReference type="OrthoDB" id="2430592at2759"/>
<keyword evidence="2" id="KW-1185">Reference proteome</keyword>
<reference evidence="1" key="1">
    <citation type="submission" date="2021-06" db="EMBL/GenBank/DDBJ databases">
        <authorList>
            <person name="Kallberg Y."/>
            <person name="Tangrot J."/>
            <person name="Rosling A."/>
        </authorList>
    </citation>
    <scope>NUCLEOTIDE SEQUENCE</scope>
    <source>
        <strain evidence="1">MA453B</strain>
    </source>
</reference>
<name>A0A9N9GUK5_9GLOM</name>
<accession>A0A9N9GUK5</accession>
<dbReference type="EMBL" id="CAJVPY010004769">
    <property type="protein sequence ID" value="CAG8627615.1"/>
    <property type="molecule type" value="Genomic_DNA"/>
</dbReference>
<dbReference type="Proteomes" id="UP000789405">
    <property type="component" value="Unassembled WGS sequence"/>
</dbReference>
<proteinExistence type="predicted"/>
<gene>
    <name evidence="1" type="ORF">DERYTH_LOCUS8977</name>
</gene>